<evidence type="ECO:0000256" key="9">
    <source>
        <dbReference type="SAM" id="Phobius"/>
    </source>
</evidence>
<keyword evidence="5 9" id="KW-0812">Transmembrane</keyword>
<feature type="transmembrane region" description="Helical" evidence="9">
    <location>
        <begin position="276"/>
        <end position="297"/>
    </location>
</feature>
<sequence>MEAGALAAGAALRAALALHPTWPRSLAARNELATPLSALQRLQEGHHLATHLPTPLNPYEAGAVHHPPLALALLGPLTDPHSSQPALSWAAWIAADVLTAWALARVADRRKRRPLVVDDGEKQWTGAWVAALYLFHPFAIATTLARSTTSFSNLFLALAISSAVEGSLITAAFHLSLATHLSLYPVLLLPPLILVAHLATNSPESAERAPRSRVSCAVEGVLAFVGHQAVLLALSRWLTGSWAFLSSVYGVILTIPDLTPNIGLAWYFFIEMFDHFRAFFLVVFALHPLAYVAPLTIHYRKDPLFAAVLLIGAISLLKSYPSLGDWSLWHALLGCYSELLPHVTSPLFHSLLPLYALLLLPSFSHLWLGSNSGNANFFYASTLVWAVAMGGWAVEAGKAWGRREATRGLDDEGRAKVRAGEWKVVQR</sequence>
<feature type="transmembrane region" description="Helical" evidence="9">
    <location>
        <begin position="347"/>
        <end position="368"/>
    </location>
</feature>
<dbReference type="InterPro" id="IPR009600">
    <property type="entry name" value="PIG-U"/>
</dbReference>
<dbReference type="PANTHER" id="PTHR13121">
    <property type="entry name" value="GPI TRANSAMIDASE COMPONENT PIG-U"/>
    <property type="match status" value="1"/>
</dbReference>
<evidence type="ECO:0000256" key="8">
    <source>
        <dbReference type="ARBA" id="ARBA00023136"/>
    </source>
</evidence>
<reference evidence="10 11" key="1">
    <citation type="submission" date="2021-12" db="EMBL/GenBank/DDBJ databases">
        <title>High titer production of polyol ester of fatty acids by Rhodotorula paludigena BS15 towards product separation-free biomass refinery.</title>
        <authorList>
            <person name="Mano J."/>
            <person name="Ono H."/>
            <person name="Tanaka T."/>
            <person name="Naito K."/>
            <person name="Sushida H."/>
            <person name="Ike M."/>
            <person name="Tokuyasu K."/>
            <person name="Kitaoka M."/>
        </authorList>
    </citation>
    <scope>NUCLEOTIDE SEQUENCE [LARGE SCALE GENOMIC DNA]</scope>
    <source>
        <strain evidence="10 11">BS15</strain>
    </source>
</reference>
<evidence type="ECO:0000256" key="4">
    <source>
        <dbReference type="ARBA" id="ARBA00022502"/>
    </source>
</evidence>
<comment type="subcellular location">
    <subcellularLocation>
        <location evidence="1">Endoplasmic reticulum membrane</location>
        <topology evidence="1">Multi-pass membrane protein</topology>
    </subcellularLocation>
</comment>
<comment type="caution">
    <text evidence="10">The sequence shown here is derived from an EMBL/GenBank/DDBJ whole genome shotgun (WGS) entry which is preliminary data.</text>
</comment>
<keyword evidence="8 9" id="KW-0472">Membrane</keyword>
<dbReference type="AlphaFoldDB" id="A0AAV5GTD0"/>
<dbReference type="GO" id="GO:0042765">
    <property type="term" value="C:GPI-anchor transamidase complex"/>
    <property type="evidence" value="ECO:0007669"/>
    <property type="project" value="InterPro"/>
</dbReference>
<proteinExistence type="inferred from homology"/>
<feature type="transmembrane region" description="Helical" evidence="9">
    <location>
        <begin position="181"/>
        <end position="200"/>
    </location>
</feature>
<gene>
    <name evidence="10" type="ORF">Rhopal_006540-T1</name>
</gene>
<evidence type="ECO:0000256" key="3">
    <source>
        <dbReference type="ARBA" id="ARBA00010026"/>
    </source>
</evidence>
<dbReference type="Pfam" id="PF06728">
    <property type="entry name" value="PIG-U"/>
    <property type="match status" value="1"/>
</dbReference>
<dbReference type="Proteomes" id="UP001342314">
    <property type="component" value="Unassembled WGS sequence"/>
</dbReference>
<dbReference type="GO" id="GO:0016255">
    <property type="term" value="P:attachment of GPI anchor to protein"/>
    <property type="evidence" value="ECO:0007669"/>
    <property type="project" value="InterPro"/>
</dbReference>
<evidence type="ECO:0000256" key="6">
    <source>
        <dbReference type="ARBA" id="ARBA00022824"/>
    </source>
</evidence>
<feature type="transmembrane region" description="Helical" evidence="9">
    <location>
        <begin position="304"/>
        <end position="323"/>
    </location>
</feature>
<dbReference type="PANTHER" id="PTHR13121:SF0">
    <property type="entry name" value="PHOSPHATIDYLINOSITOL GLYCAN ANCHOR BIOSYNTHESIS CLASS U PROTEIN"/>
    <property type="match status" value="1"/>
</dbReference>
<comment type="pathway">
    <text evidence="2">Glycolipid biosynthesis; glycosylphosphatidylinositol-anchor biosynthesis.</text>
</comment>
<keyword evidence="6" id="KW-0256">Endoplasmic reticulum</keyword>
<accession>A0AAV5GTD0</accession>
<dbReference type="GO" id="GO:0006506">
    <property type="term" value="P:GPI anchor biosynthetic process"/>
    <property type="evidence" value="ECO:0007669"/>
    <property type="project" value="UniProtKB-KW"/>
</dbReference>
<keyword evidence="11" id="KW-1185">Reference proteome</keyword>
<organism evidence="10 11">
    <name type="scientific">Rhodotorula paludigena</name>
    <dbReference type="NCBI Taxonomy" id="86838"/>
    <lineage>
        <taxon>Eukaryota</taxon>
        <taxon>Fungi</taxon>
        <taxon>Dikarya</taxon>
        <taxon>Basidiomycota</taxon>
        <taxon>Pucciniomycotina</taxon>
        <taxon>Microbotryomycetes</taxon>
        <taxon>Sporidiobolales</taxon>
        <taxon>Sporidiobolaceae</taxon>
        <taxon>Rhodotorula</taxon>
    </lineage>
</organism>
<feature type="transmembrane region" description="Helical" evidence="9">
    <location>
        <begin position="375"/>
        <end position="394"/>
    </location>
</feature>
<evidence type="ECO:0000256" key="7">
    <source>
        <dbReference type="ARBA" id="ARBA00022989"/>
    </source>
</evidence>
<evidence type="ECO:0000256" key="5">
    <source>
        <dbReference type="ARBA" id="ARBA00022692"/>
    </source>
</evidence>
<keyword evidence="4" id="KW-0337">GPI-anchor biosynthesis</keyword>
<evidence type="ECO:0000256" key="2">
    <source>
        <dbReference type="ARBA" id="ARBA00004687"/>
    </source>
</evidence>
<evidence type="ECO:0008006" key="12">
    <source>
        <dbReference type="Google" id="ProtNLM"/>
    </source>
</evidence>
<evidence type="ECO:0000256" key="1">
    <source>
        <dbReference type="ARBA" id="ARBA00004477"/>
    </source>
</evidence>
<feature type="transmembrane region" description="Helical" evidence="9">
    <location>
        <begin position="151"/>
        <end position="174"/>
    </location>
</feature>
<name>A0AAV5GTD0_9BASI</name>
<protein>
    <recommendedName>
        <fullName evidence="12">GPI transamidase subunit PIG-U</fullName>
    </recommendedName>
</protein>
<dbReference type="EMBL" id="BQKY01000014">
    <property type="protein sequence ID" value="GJN93483.1"/>
    <property type="molecule type" value="Genomic_DNA"/>
</dbReference>
<keyword evidence="7 9" id="KW-1133">Transmembrane helix</keyword>
<evidence type="ECO:0000313" key="10">
    <source>
        <dbReference type="EMBL" id="GJN93483.1"/>
    </source>
</evidence>
<evidence type="ECO:0000313" key="11">
    <source>
        <dbReference type="Proteomes" id="UP001342314"/>
    </source>
</evidence>
<feature type="transmembrane region" description="Helical" evidence="9">
    <location>
        <begin position="86"/>
        <end position="104"/>
    </location>
</feature>
<comment type="similarity">
    <text evidence="3">Belongs to the PIGU family.</text>
</comment>